<gene>
    <name evidence="8" type="ORF">ZOSMA_271G00100</name>
</gene>
<dbReference type="PANTHER" id="PTHR21428:SF11">
    <property type="entry name" value="MEDIATOR OF RNA POLYMERASE II TRANSCRIPTION SUBUNIT 7"/>
    <property type="match status" value="1"/>
</dbReference>
<dbReference type="InterPro" id="IPR044888">
    <property type="entry name" value="Mediatior_Med7_sf"/>
</dbReference>
<keyword evidence="5 6" id="KW-0539">Nucleus</keyword>
<dbReference type="OMA" id="IHDSYSM"/>
<proteinExistence type="inferred from homology"/>
<evidence type="ECO:0000256" key="2">
    <source>
        <dbReference type="ARBA" id="ARBA00009994"/>
    </source>
</evidence>
<evidence type="ECO:0000256" key="4">
    <source>
        <dbReference type="ARBA" id="ARBA00023163"/>
    </source>
</evidence>
<dbReference type="Gene3D" id="6.10.140.200">
    <property type="match status" value="1"/>
</dbReference>
<feature type="coiled-coil region" evidence="7">
    <location>
        <begin position="136"/>
        <end position="163"/>
    </location>
</feature>
<comment type="similarity">
    <text evidence="2 6">Belongs to the Mediator complex subunit 7 family.</text>
</comment>
<reference evidence="9" key="1">
    <citation type="journal article" date="2016" name="Nature">
        <title>The genome of the seagrass Zostera marina reveals angiosperm adaptation to the sea.</title>
        <authorList>
            <person name="Olsen J.L."/>
            <person name="Rouze P."/>
            <person name="Verhelst B."/>
            <person name="Lin Y.-C."/>
            <person name="Bayer T."/>
            <person name="Collen J."/>
            <person name="Dattolo E."/>
            <person name="De Paoli E."/>
            <person name="Dittami S."/>
            <person name="Maumus F."/>
            <person name="Michel G."/>
            <person name="Kersting A."/>
            <person name="Lauritano C."/>
            <person name="Lohaus R."/>
            <person name="Toepel M."/>
            <person name="Tonon T."/>
            <person name="Vanneste K."/>
            <person name="Amirebrahimi M."/>
            <person name="Brakel J."/>
            <person name="Bostroem C."/>
            <person name="Chovatia M."/>
            <person name="Grimwood J."/>
            <person name="Jenkins J.W."/>
            <person name="Jueterbock A."/>
            <person name="Mraz A."/>
            <person name="Stam W.T."/>
            <person name="Tice H."/>
            <person name="Bornberg-Bauer E."/>
            <person name="Green P.J."/>
            <person name="Pearson G.A."/>
            <person name="Procaccini G."/>
            <person name="Duarte C.M."/>
            <person name="Schmutz J."/>
            <person name="Reusch T.B.H."/>
            <person name="Van de Peer Y."/>
        </authorList>
    </citation>
    <scope>NUCLEOTIDE SEQUENCE [LARGE SCALE GENOMIC DNA]</scope>
    <source>
        <strain evidence="9">cv. Finnish</strain>
    </source>
</reference>
<dbReference type="SUPFAM" id="SSF140718">
    <property type="entry name" value="Mediator hinge subcomplex-like"/>
    <property type="match status" value="1"/>
</dbReference>
<keyword evidence="6" id="KW-0010">Activator</keyword>
<sequence length="166" mass="19140">MSTSAAYPPPPPFYKLYKDAKSGPDPPPPLPKGATYTLFGATYTTDDVLPSLEEQGVRQLYPKDSNIDYKKELRALNRDLQLNFLELADVLVERPSQYAQRIEEISTIFKNMHHLLNCLRPLQAQATLIHLLELQIERRKQAIEDIKMRRKEAQRMLKEAMEMLDG</sequence>
<dbReference type="GO" id="GO:0016592">
    <property type="term" value="C:mediator complex"/>
    <property type="evidence" value="ECO:0000318"/>
    <property type="project" value="GO_Central"/>
</dbReference>
<dbReference type="GO" id="GO:0070847">
    <property type="term" value="C:core mediator complex"/>
    <property type="evidence" value="ECO:0000318"/>
    <property type="project" value="GO_Central"/>
</dbReference>
<keyword evidence="3 6" id="KW-0805">Transcription regulation</keyword>
<dbReference type="InterPro" id="IPR037212">
    <property type="entry name" value="Med7/Med21-like"/>
</dbReference>
<comment type="function">
    <text evidence="6">Component of the Mediator complex, a coactivator involved in the regulated transcription of nearly all RNA polymerase II-dependent genes. Mediator functions as a bridge to convey information from gene-specific regulatory proteins to the basal RNA polymerase II transcription machinery.</text>
</comment>
<dbReference type="GO" id="GO:0003712">
    <property type="term" value="F:transcription coregulator activity"/>
    <property type="evidence" value="ECO:0007669"/>
    <property type="project" value="InterPro"/>
</dbReference>
<keyword evidence="7" id="KW-0175">Coiled coil</keyword>
<evidence type="ECO:0000256" key="3">
    <source>
        <dbReference type="ARBA" id="ARBA00023015"/>
    </source>
</evidence>
<dbReference type="Proteomes" id="UP000036987">
    <property type="component" value="Unassembled WGS sequence"/>
</dbReference>
<comment type="subcellular location">
    <subcellularLocation>
        <location evidence="1 6">Nucleus</location>
    </subcellularLocation>
</comment>
<dbReference type="InterPro" id="IPR009244">
    <property type="entry name" value="Mediatior_Med7"/>
</dbReference>
<keyword evidence="4 6" id="KW-0804">Transcription</keyword>
<dbReference type="PANTHER" id="PTHR21428">
    <property type="entry name" value="MEDIATOR OF RNA POLYMERASE II TRANSCRIPTION SUBUNIT 7"/>
    <property type="match status" value="1"/>
</dbReference>
<keyword evidence="9" id="KW-1185">Reference proteome</keyword>
<organism evidence="8 9">
    <name type="scientific">Zostera marina</name>
    <name type="common">Eelgrass</name>
    <dbReference type="NCBI Taxonomy" id="29655"/>
    <lineage>
        <taxon>Eukaryota</taxon>
        <taxon>Viridiplantae</taxon>
        <taxon>Streptophyta</taxon>
        <taxon>Embryophyta</taxon>
        <taxon>Tracheophyta</taxon>
        <taxon>Spermatophyta</taxon>
        <taxon>Magnoliopsida</taxon>
        <taxon>Liliopsida</taxon>
        <taxon>Zosteraceae</taxon>
        <taxon>Zostera</taxon>
    </lineage>
</organism>
<evidence type="ECO:0000256" key="5">
    <source>
        <dbReference type="ARBA" id="ARBA00023242"/>
    </source>
</evidence>
<dbReference type="AlphaFoldDB" id="A0A0K9PG54"/>
<protein>
    <recommendedName>
        <fullName evidence="6">Mediator of RNA polymerase II transcription subunit 7</fullName>
    </recommendedName>
</protein>
<evidence type="ECO:0000256" key="7">
    <source>
        <dbReference type="SAM" id="Coils"/>
    </source>
</evidence>
<evidence type="ECO:0000256" key="1">
    <source>
        <dbReference type="ARBA" id="ARBA00004123"/>
    </source>
</evidence>
<comment type="caution">
    <text evidence="8">The sequence shown here is derived from an EMBL/GenBank/DDBJ whole genome shotgun (WGS) entry which is preliminary data.</text>
</comment>
<dbReference type="OrthoDB" id="10253553at2759"/>
<evidence type="ECO:0000256" key="6">
    <source>
        <dbReference type="RuleBase" id="RU364060"/>
    </source>
</evidence>
<comment type="subunit">
    <text evidence="6">Component of the Mediator complex.</text>
</comment>
<name>A0A0K9PG54_ZOSMR</name>
<accession>A0A0K9PG54</accession>
<dbReference type="GO" id="GO:0006357">
    <property type="term" value="P:regulation of transcription by RNA polymerase II"/>
    <property type="evidence" value="ECO:0000318"/>
    <property type="project" value="GO_Central"/>
</dbReference>
<evidence type="ECO:0000313" key="9">
    <source>
        <dbReference type="Proteomes" id="UP000036987"/>
    </source>
</evidence>
<evidence type="ECO:0000313" key="8">
    <source>
        <dbReference type="EMBL" id="KMZ67212.1"/>
    </source>
</evidence>
<dbReference type="EMBL" id="LFYR01000918">
    <property type="protein sequence ID" value="KMZ67212.1"/>
    <property type="molecule type" value="Genomic_DNA"/>
</dbReference>
<dbReference type="Pfam" id="PF05983">
    <property type="entry name" value="Med7"/>
    <property type="match status" value="1"/>
</dbReference>
<dbReference type="STRING" id="29655.A0A0K9PG54"/>